<organism evidence="2 3">
    <name type="scientific">Cyprinus carpio</name>
    <name type="common">Common carp</name>
    <dbReference type="NCBI Taxonomy" id="7962"/>
    <lineage>
        <taxon>Eukaryota</taxon>
        <taxon>Metazoa</taxon>
        <taxon>Chordata</taxon>
        <taxon>Craniata</taxon>
        <taxon>Vertebrata</taxon>
        <taxon>Euteleostomi</taxon>
        <taxon>Actinopterygii</taxon>
        <taxon>Neopterygii</taxon>
        <taxon>Teleostei</taxon>
        <taxon>Ostariophysi</taxon>
        <taxon>Cypriniformes</taxon>
        <taxon>Cyprinidae</taxon>
        <taxon>Cyprininae</taxon>
        <taxon>Cyprinus</taxon>
    </lineage>
</organism>
<evidence type="ECO:0000259" key="1">
    <source>
        <dbReference type="PROSITE" id="PS51406"/>
    </source>
</evidence>
<protein>
    <submittedName>
        <fullName evidence="2">Si:ch1073-110a20.7</fullName>
    </submittedName>
</protein>
<dbReference type="InterPro" id="IPR036056">
    <property type="entry name" value="Fibrinogen-like_C"/>
</dbReference>
<dbReference type="AlphaFoldDB" id="A0A8C2B8X2"/>
<dbReference type="SMART" id="SM00186">
    <property type="entry name" value="FBG"/>
    <property type="match status" value="1"/>
</dbReference>
<dbReference type="InterPro" id="IPR050373">
    <property type="entry name" value="Fibrinogen_C-term_domain"/>
</dbReference>
<sequence length="126" mass="14435">MSLEIESSVSQCVVSMYIQTCIFIHDCIHQFDCSDLYKSGQTVSGIYSIYPAGDIPVWVYCEMISGGNIQDNGGWTVIQRRMDGSVNFYLPWDQYKRGFGNVEGEYWLGKISQHVSFLKFTLTYNK</sequence>
<dbReference type="GO" id="GO:0048251">
    <property type="term" value="P:elastic fiber assembly"/>
    <property type="evidence" value="ECO:0007669"/>
    <property type="project" value="TreeGrafter"/>
</dbReference>
<dbReference type="SUPFAM" id="SSF56496">
    <property type="entry name" value="Fibrinogen C-terminal domain-like"/>
    <property type="match status" value="1"/>
</dbReference>
<dbReference type="Proteomes" id="UP000694700">
    <property type="component" value="Unplaced"/>
</dbReference>
<name>A0A8C2B8X2_CYPCA</name>
<dbReference type="Ensembl" id="ENSCCRT00015120586.1">
    <property type="protein sequence ID" value="ENSCCRP00015116879.1"/>
    <property type="gene ID" value="ENSCCRG00015046165.1"/>
</dbReference>
<accession>A0A8C2B8X2</accession>
<feature type="domain" description="Fibrinogen C-terminal" evidence="1">
    <location>
        <begin position="24"/>
        <end position="126"/>
    </location>
</feature>
<reference evidence="2" key="1">
    <citation type="submission" date="2025-08" db="UniProtKB">
        <authorList>
            <consortium name="Ensembl"/>
        </authorList>
    </citation>
    <scope>IDENTIFICATION</scope>
</reference>
<dbReference type="GO" id="GO:0005615">
    <property type="term" value="C:extracellular space"/>
    <property type="evidence" value="ECO:0007669"/>
    <property type="project" value="TreeGrafter"/>
</dbReference>
<dbReference type="Pfam" id="PF00147">
    <property type="entry name" value="Fibrinogen_C"/>
    <property type="match status" value="1"/>
</dbReference>
<dbReference type="InterPro" id="IPR002181">
    <property type="entry name" value="Fibrinogen_a/b/g_C_dom"/>
</dbReference>
<dbReference type="PANTHER" id="PTHR19143:SF225">
    <property type="entry name" value="MICROFIBRIL-ASSOCIATED GLYCOPROTEIN 4"/>
    <property type="match status" value="1"/>
</dbReference>
<evidence type="ECO:0000313" key="2">
    <source>
        <dbReference type="Ensembl" id="ENSCCRP00015116879.1"/>
    </source>
</evidence>
<dbReference type="Gene3D" id="3.90.215.10">
    <property type="entry name" value="Gamma Fibrinogen, chain A, domain 1"/>
    <property type="match status" value="1"/>
</dbReference>
<dbReference type="PROSITE" id="PS51406">
    <property type="entry name" value="FIBRINOGEN_C_2"/>
    <property type="match status" value="1"/>
</dbReference>
<evidence type="ECO:0000313" key="3">
    <source>
        <dbReference type="Proteomes" id="UP000694700"/>
    </source>
</evidence>
<proteinExistence type="predicted"/>
<dbReference type="PANTHER" id="PTHR19143">
    <property type="entry name" value="FIBRINOGEN/TENASCIN/ANGIOPOEITIN"/>
    <property type="match status" value="1"/>
</dbReference>
<dbReference type="InterPro" id="IPR014716">
    <property type="entry name" value="Fibrinogen_a/b/g_C_1"/>
</dbReference>